<reference evidence="7" key="1">
    <citation type="submission" date="2025-08" db="UniProtKB">
        <authorList>
            <consortium name="RefSeq"/>
        </authorList>
    </citation>
    <scope>IDENTIFICATION</scope>
</reference>
<evidence type="ECO:0000313" key="7">
    <source>
        <dbReference type="RefSeq" id="XP_025051111.1"/>
    </source>
</evidence>
<sequence length="294" mass="31805">MCCPWAGILLLALQVAASREGLWLQQSPGEIWTAPGQTVEMNCAATYKERFVSWYKEHQDGSLQWVAKTGKVDSAQGRYSSKGSKTGKKFSLVISNVQEEDSGVFYCTLTAYTGFANGTRLIVSDAPQPSLVILVPSPPEETELPDPVPLLCLLSPHARGWGAPLWDLGEGGPRQADAGAQDGEDTWSLTTVRRESWVMMTRCTCTAREEGTGRNISAVMAKDPDTTLKGPCWVVRWVGLPCVCLLLLIQGLILLSTKCPCTGTVAAPGSDVHPRQSPETEYAAVRHGSRNAPT</sequence>
<keyword evidence="3" id="KW-0812">Transmembrane</keyword>
<protein>
    <submittedName>
        <fullName evidence="7">Uncharacterized protein LOC112548734</fullName>
    </submittedName>
</protein>
<dbReference type="InterPro" id="IPR003598">
    <property type="entry name" value="Ig_sub2"/>
</dbReference>
<evidence type="ECO:0000256" key="1">
    <source>
        <dbReference type="ARBA" id="ARBA00023319"/>
    </source>
</evidence>
<organism evidence="6 7">
    <name type="scientific">Alligator sinensis</name>
    <name type="common">Chinese alligator</name>
    <dbReference type="NCBI Taxonomy" id="38654"/>
    <lineage>
        <taxon>Eukaryota</taxon>
        <taxon>Metazoa</taxon>
        <taxon>Chordata</taxon>
        <taxon>Craniata</taxon>
        <taxon>Vertebrata</taxon>
        <taxon>Euteleostomi</taxon>
        <taxon>Archelosauria</taxon>
        <taxon>Archosauria</taxon>
        <taxon>Crocodylia</taxon>
        <taxon>Alligatoridae</taxon>
        <taxon>Alligatorinae</taxon>
        <taxon>Alligator</taxon>
    </lineage>
</organism>
<feature type="domain" description="Ig-like" evidence="5">
    <location>
        <begin position="36"/>
        <end position="124"/>
    </location>
</feature>
<dbReference type="CDD" id="cd00099">
    <property type="entry name" value="IgV"/>
    <property type="match status" value="1"/>
</dbReference>
<keyword evidence="1" id="KW-0393">Immunoglobulin domain</keyword>
<accession>A0A3Q0FU09</accession>
<dbReference type="SMART" id="SM00408">
    <property type="entry name" value="IGc2"/>
    <property type="match status" value="1"/>
</dbReference>
<dbReference type="KEGG" id="asn:112548734"/>
<dbReference type="PANTHER" id="PTHR14334">
    <property type="entry name" value="B-CELL ANTIGEN RECEPTOR COMPLEX-ASSOCIATED PROTEIN"/>
    <property type="match status" value="1"/>
</dbReference>
<dbReference type="GO" id="GO:0019815">
    <property type="term" value="C:B cell receptor complex"/>
    <property type="evidence" value="ECO:0007669"/>
    <property type="project" value="TreeGrafter"/>
</dbReference>
<dbReference type="SMART" id="SM00406">
    <property type="entry name" value="IGv"/>
    <property type="match status" value="1"/>
</dbReference>
<evidence type="ECO:0000256" key="3">
    <source>
        <dbReference type="SAM" id="Phobius"/>
    </source>
</evidence>
<dbReference type="GO" id="GO:0050853">
    <property type="term" value="P:B cell receptor signaling pathway"/>
    <property type="evidence" value="ECO:0007669"/>
    <property type="project" value="TreeGrafter"/>
</dbReference>
<dbReference type="InterPro" id="IPR036179">
    <property type="entry name" value="Ig-like_dom_sf"/>
</dbReference>
<name>A0A3Q0FU09_ALLSI</name>
<dbReference type="GO" id="GO:0030183">
    <property type="term" value="P:B cell differentiation"/>
    <property type="evidence" value="ECO:0007669"/>
    <property type="project" value="TreeGrafter"/>
</dbReference>
<evidence type="ECO:0000256" key="2">
    <source>
        <dbReference type="SAM" id="MobiDB-lite"/>
    </source>
</evidence>
<dbReference type="RefSeq" id="XP_025051111.1">
    <property type="nucleotide sequence ID" value="XM_025195326.1"/>
</dbReference>
<dbReference type="GO" id="GO:0009897">
    <property type="term" value="C:external side of plasma membrane"/>
    <property type="evidence" value="ECO:0007669"/>
    <property type="project" value="TreeGrafter"/>
</dbReference>
<dbReference type="InterPro" id="IPR007110">
    <property type="entry name" value="Ig-like_dom"/>
</dbReference>
<dbReference type="Proteomes" id="UP000189705">
    <property type="component" value="Unplaced"/>
</dbReference>
<dbReference type="SUPFAM" id="SSF48726">
    <property type="entry name" value="Immunoglobulin"/>
    <property type="match status" value="2"/>
</dbReference>
<dbReference type="InParanoid" id="A0A3Q0FU09"/>
<keyword evidence="6" id="KW-1185">Reference proteome</keyword>
<dbReference type="PROSITE" id="PS50835">
    <property type="entry name" value="IG_LIKE"/>
    <property type="match status" value="1"/>
</dbReference>
<proteinExistence type="predicted"/>
<keyword evidence="3" id="KW-1133">Transmembrane helix</keyword>
<dbReference type="AlphaFoldDB" id="A0A3Q0FU09"/>
<dbReference type="Gene3D" id="2.60.40.10">
    <property type="entry name" value="Immunoglobulins"/>
    <property type="match status" value="1"/>
</dbReference>
<dbReference type="SMART" id="SM00409">
    <property type="entry name" value="IG"/>
    <property type="match status" value="1"/>
</dbReference>
<feature type="chain" id="PRO_5018035310" evidence="4">
    <location>
        <begin position="19"/>
        <end position="294"/>
    </location>
</feature>
<gene>
    <name evidence="7" type="primary">LOC112548734</name>
</gene>
<keyword evidence="3" id="KW-0472">Membrane</keyword>
<evidence type="ECO:0000313" key="6">
    <source>
        <dbReference type="Proteomes" id="UP000189705"/>
    </source>
</evidence>
<dbReference type="Pfam" id="PF07686">
    <property type="entry name" value="V-set"/>
    <property type="match status" value="1"/>
</dbReference>
<dbReference type="GeneID" id="112548734"/>
<dbReference type="InterPro" id="IPR003599">
    <property type="entry name" value="Ig_sub"/>
</dbReference>
<evidence type="ECO:0000256" key="4">
    <source>
        <dbReference type="SAM" id="SignalP"/>
    </source>
</evidence>
<feature type="transmembrane region" description="Helical" evidence="3">
    <location>
        <begin position="233"/>
        <end position="255"/>
    </location>
</feature>
<feature type="signal peptide" evidence="4">
    <location>
        <begin position="1"/>
        <end position="18"/>
    </location>
</feature>
<keyword evidence="4" id="KW-0732">Signal</keyword>
<dbReference type="InterPro" id="IPR013106">
    <property type="entry name" value="Ig_V-set"/>
</dbReference>
<evidence type="ECO:0000259" key="5">
    <source>
        <dbReference type="PROSITE" id="PS50835"/>
    </source>
</evidence>
<feature type="region of interest" description="Disordered" evidence="2">
    <location>
        <begin position="268"/>
        <end position="294"/>
    </location>
</feature>
<dbReference type="InterPro" id="IPR013783">
    <property type="entry name" value="Ig-like_fold"/>
</dbReference>